<proteinExistence type="predicted"/>
<dbReference type="EMBL" id="MU267616">
    <property type="protein sequence ID" value="KAH7914298.1"/>
    <property type="molecule type" value="Genomic_DNA"/>
</dbReference>
<protein>
    <submittedName>
        <fullName evidence="1">Uncharacterized protein</fullName>
    </submittedName>
</protein>
<gene>
    <name evidence="1" type="ORF">BJ138DRAFT_1144264</name>
</gene>
<evidence type="ECO:0000313" key="1">
    <source>
        <dbReference type="EMBL" id="KAH7914298.1"/>
    </source>
</evidence>
<sequence>MMPRELPGLYWDEDRQRYFPVSSKPKIVEKPRPTVSLPAKGVPRASRKNGFDSPGSRGLRSSRYFAQKDGILHRILCSQIASTSKSTRYTLPTLHGGSLTAFQTTTYNGCMWSFAGDSSGWFYSSLIDSERESLGFHTSHGWRADFNLSSEISSICISGSLCIVTSFGPESKILHFPLDSESQAIHVIRINPHAAHDVWTSDLRGSRLVLGANKQALVFRNGGQSRFEGLKTQSDVFAVTQDENAVYTGSRGGSILRFDMRLAGTKGQEILGDTFTSKTNSVTNLKLLRDWQLLVANIDGSIATFDMRYLQARTPILTCFGHVNSYTTKTPLVIDTSEDFVFAAGQDRQVKVWSLRAGGSPLHYDRSPFPIFPPSPRNSNPFGIPFEHPINALQVSEDKDGVSLWVTSHMNLHKYDLGQRGVAL</sequence>
<evidence type="ECO:0000313" key="2">
    <source>
        <dbReference type="Proteomes" id="UP000790377"/>
    </source>
</evidence>
<dbReference type="Proteomes" id="UP000790377">
    <property type="component" value="Unassembled WGS sequence"/>
</dbReference>
<accession>A0ACB8AMR4</accession>
<organism evidence="1 2">
    <name type="scientific">Hygrophoropsis aurantiaca</name>
    <dbReference type="NCBI Taxonomy" id="72124"/>
    <lineage>
        <taxon>Eukaryota</taxon>
        <taxon>Fungi</taxon>
        <taxon>Dikarya</taxon>
        <taxon>Basidiomycota</taxon>
        <taxon>Agaricomycotina</taxon>
        <taxon>Agaricomycetes</taxon>
        <taxon>Agaricomycetidae</taxon>
        <taxon>Boletales</taxon>
        <taxon>Coniophorineae</taxon>
        <taxon>Hygrophoropsidaceae</taxon>
        <taxon>Hygrophoropsis</taxon>
    </lineage>
</organism>
<name>A0ACB8AMR4_9AGAM</name>
<reference evidence="1" key="1">
    <citation type="journal article" date="2021" name="New Phytol.">
        <title>Evolutionary innovations through gain and loss of genes in the ectomycorrhizal Boletales.</title>
        <authorList>
            <person name="Wu G."/>
            <person name="Miyauchi S."/>
            <person name="Morin E."/>
            <person name="Kuo A."/>
            <person name="Drula E."/>
            <person name="Varga T."/>
            <person name="Kohler A."/>
            <person name="Feng B."/>
            <person name="Cao Y."/>
            <person name="Lipzen A."/>
            <person name="Daum C."/>
            <person name="Hundley H."/>
            <person name="Pangilinan J."/>
            <person name="Johnson J."/>
            <person name="Barry K."/>
            <person name="LaButti K."/>
            <person name="Ng V."/>
            <person name="Ahrendt S."/>
            <person name="Min B."/>
            <person name="Choi I.G."/>
            <person name="Park H."/>
            <person name="Plett J.M."/>
            <person name="Magnuson J."/>
            <person name="Spatafora J.W."/>
            <person name="Nagy L.G."/>
            <person name="Henrissat B."/>
            <person name="Grigoriev I.V."/>
            <person name="Yang Z.L."/>
            <person name="Xu J."/>
            <person name="Martin F.M."/>
        </authorList>
    </citation>
    <scope>NUCLEOTIDE SEQUENCE</scope>
    <source>
        <strain evidence="1">ATCC 28755</strain>
    </source>
</reference>
<comment type="caution">
    <text evidence="1">The sequence shown here is derived from an EMBL/GenBank/DDBJ whole genome shotgun (WGS) entry which is preliminary data.</text>
</comment>
<keyword evidence="2" id="KW-1185">Reference proteome</keyword>